<dbReference type="Gramene" id="Bo2g012020.1">
    <property type="protein sequence ID" value="Bo2g012020.1"/>
    <property type="gene ID" value="Bo2g012020"/>
</dbReference>
<evidence type="ECO:0000313" key="4">
    <source>
        <dbReference type="Proteomes" id="UP000032141"/>
    </source>
</evidence>
<organism evidence="3 4">
    <name type="scientific">Brassica oleracea var. oleracea</name>
    <dbReference type="NCBI Taxonomy" id="109376"/>
    <lineage>
        <taxon>Eukaryota</taxon>
        <taxon>Viridiplantae</taxon>
        <taxon>Streptophyta</taxon>
        <taxon>Embryophyta</taxon>
        <taxon>Tracheophyta</taxon>
        <taxon>Spermatophyta</taxon>
        <taxon>Magnoliopsida</taxon>
        <taxon>eudicotyledons</taxon>
        <taxon>Gunneridae</taxon>
        <taxon>Pentapetalae</taxon>
        <taxon>rosids</taxon>
        <taxon>malvids</taxon>
        <taxon>Brassicales</taxon>
        <taxon>Brassicaceae</taxon>
        <taxon>Brassiceae</taxon>
        <taxon>Brassica</taxon>
    </lineage>
</organism>
<reference evidence="3 4" key="1">
    <citation type="journal article" date="2014" name="Genome Biol.">
        <title>Transcriptome and methylome profiling reveals relics of genome dominance in the mesopolyploid Brassica oleracea.</title>
        <authorList>
            <person name="Parkin I.A."/>
            <person name="Koh C."/>
            <person name="Tang H."/>
            <person name="Robinson S.J."/>
            <person name="Kagale S."/>
            <person name="Clarke W.E."/>
            <person name="Town C.D."/>
            <person name="Nixon J."/>
            <person name="Krishnakumar V."/>
            <person name="Bidwell S.L."/>
            <person name="Denoeud F."/>
            <person name="Belcram H."/>
            <person name="Links M.G."/>
            <person name="Just J."/>
            <person name="Clarke C."/>
            <person name="Bender T."/>
            <person name="Huebert T."/>
            <person name="Mason A.S."/>
            <person name="Pires J.C."/>
            <person name="Barker G."/>
            <person name="Moore J."/>
            <person name="Walley P.G."/>
            <person name="Manoli S."/>
            <person name="Batley J."/>
            <person name="Edwards D."/>
            <person name="Nelson M.N."/>
            <person name="Wang X."/>
            <person name="Paterson A.H."/>
            <person name="King G."/>
            <person name="Bancroft I."/>
            <person name="Chalhoub B."/>
            <person name="Sharpe A.G."/>
        </authorList>
    </citation>
    <scope>NUCLEOTIDE SEQUENCE</scope>
    <source>
        <strain evidence="3 4">cv. TO1000</strain>
    </source>
</reference>
<dbReference type="OMA" id="DGFWGFV"/>
<sequence>MCPLRFVLVFFSVVLAGYFAWKTVDSSLELNSEGSPVEAKEKDDKQGLGFKRKMYNGFWMFVDMASGRNKNVRGASQNIRSEGSESRYWHYE</sequence>
<name>A0A0D3AJ19_BRAOL</name>
<evidence type="ECO:0000256" key="1">
    <source>
        <dbReference type="SAM" id="MobiDB-lite"/>
    </source>
</evidence>
<protein>
    <submittedName>
        <fullName evidence="3">Uncharacterized protein</fullName>
    </submittedName>
</protein>
<evidence type="ECO:0000256" key="2">
    <source>
        <dbReference type="SAM" id="SignalP"/>
    </source>
</evidence>
<dbReference type="STRING" id="109376.A0A0D3AJ19"/>
<dbReference type="EnsemblPlants" id="Bo2g012020.1">
    <property type="protein sequence ID" value="Bo2g012020.1"/>
    <property type="gene ID" value="Bo2g012020"/>
</dbReference>
<feature type="compositionally biased region" description="Basic and acidic residues" evidence="1">
    <location>
        <begin position="82"/>
        <end position="92"/>
    </location>
</feature>
<dbReference type="HOGENOM" id="CLU_158271_0_0_1"/>
<proteinExistence type="predicted"/>
<evidence type="ECO:0000313" key="3">
    <source>
        <dbReference type="EnsemblPlants" id="Bo2g012020.1"/>
    </source>
</evidence>
<dbReference type="PANTHER" id="PTHR34132">
    <property type="entry name" value="EMB|CAB87627.1-RELATED"/>
    <property type="match status" value="1"/>
</dbReference>
<keyword evidence="4" id="KW-1185">Reference proteome</keyword>
<feature type="chain" id="PRO_5002257685" evidence="2">
    <location>
        <begin position="17"/>
        <end position="92"/>
    </location>
</feature>
<feature type="signal peptide" evidence="2">
    <location>
        <begin position="1"/>
        <end position="16"/>
    </location>
</feature>
<dbReference type="AlphaFoldDB" id="A0A0D3AJ19"/>
<dbReference type="PANTHER" id="PTHR34132:SF2">
    <property type="entry name" value="EMB|CAB87627.1-RELATED"/>
    <property type="match status" value="1"/>
</dbReference>
<keyword evidence="2" id="KW-0732">Signal</keyword>
<reference evidence="3" key="2">
    <citation type="submission" date="2015-03" db="UniProtKB">
        <authorList>
            <consortium name="EnsemblPlants"/>
        </authorList>
    </citation>
    <scope>IDENTIFICATION</scope>
</reference>
<accession>A0A0D3AJ19</accession>
<dbReference type="Proteomes" id="UP000032141">
    <property type="component" value="Chromosome C2"/>
</dbReference>
<feature type="region of interest" description="Disordered" evidence="1">
    <location>
        <begin position="73"/>
        <end position="92"/>
    </location>
</feature>